<keyword evidence="2" id="KW-1185">Reference proteome</keyword>
<proteinExistence type="predicted"/>
<protein>
    <submittedName>
        <fullName evidence="1">Uncharacterized protein</fullName>
    </submittedName>
</protein>
<dbReference type="EMBL" id="JH795878">
    <property type="protein sequence ID" value="EJT97078.1"/>
    <property type="molecule type" value="Genomic_DNA"/>
</dbReference>
<dbReference type="HOGENOM" id="CLU_2454703_0_0_1"/>
<dbReference type="GeneID" id="63689123"/>
<evidence type="ECO:0000313" key="1">
    <source>
        <dbReference type="EMBL" id="EJT97078.1"/>
    </source>
</evidence>
<sequence length="89" mass="9745">MISWVNNNSCVWYSTSHSYNSVIHSYTYRFSTPYPPPQVNNGLPLLPLSCSRTALAQIPLFSPFFRIAVSPVIAPTTLSPSPVFGVGAL</sequence>
<evidence type="ECO:0000313" key="2">
    <source>
        <dbReference type="Proteomes" id="UP000030653"/>
    </source>
</evidence>
<accession>M5FPH3</accession>
<gene>
    <name evidence="1" type="ORF">DACRYDRAFT_25212</name>
</gene>
<dbReference type="RefSeq" id="XP_040623976.1">
    <property type="nucleotide sequence ID" value="XM_040774061.1"/>
</dbReference>
<dbReference type="Proteomes" id="UP000030653">
    <property type="component" value="Unassembled WGS sequence"/>
</dbReference>
<name>M5FPH3_DACPD</name>
<organism evidence="1 2">
    <name type="scientific">Dacryopinax primogenitus (strain DJM 731)</name>
    <name type="common">Brown rot fungus</name>
    <dbReference type="NCBI Taxonomy" id="1858805"/>
    <lineage>
        <taxon>Eukaryota</taxon>
        <taxon>Fungi</taxon>
        <taxon>Dikarya</taxon>
        <taxon>Basidiomycota</taxon>
        <taxon>Agaricomycotina</taxon>
        <taxon>Dacrymycetes</taxon>
        <taxon>Dacrymycetales</taxon>
        <taxon>Dacrymycetaceae</taxon>
        <taxon>Dacryopinax</taxon>
    </lineage>
</organism>
<dbReference type="AlphaFoldDB" id="M5FPH3"/>
<reference evidence="1 2" key="1">
    <citation type="journal article" date="2012" name="Science">
        <title>The Paleozoic origin of enzymatic lignin decomposition reconstructed from 31 fungal genomes.</title>
        <authorList>
            <person name="Floudas D."/>
            <person name="Binder M."/>
            <person name="Riley R."/>
            <person name="Barry K."/>
            <person name="Blanchette R.A."/>
            <person name="Henrissat B."/>
            <person name="Martinez A.T."/>
            <person name="Otillar R."/>
            <person name="Spatafora J.W."/>
            <person name="Yadav J.S."/>
            <person name="Aerts A."/>
            <person name="Benoit I."/>
            <person name="Boyd A."/>
            <person name="Carlson A."/>
            <person name="Copeland A."/>
            <person name="Coutinho P.M."/>
            <person name="de Vries R.P."/>
            <person name="Ferreira P."/>
            <person name="Findley K."/>
            <person name="Foster B."/>
            <person name="Gaskell J."/>
            <person name="Glotzer D."/>
            <person name="Gorecki P."/>
            <person name="Heitman J."/>
            <person name="Hesse C."/>
            <person name="Hori C."/>
            <person name="Igarashi K."/>
            <person name="Jurgens J.A."/>
            <person name="Kallen N."/>
            <person name="Kersten P."/>
            <person name="Kohler A."/>
            <person name="Kuees U."/>
            <person name="Kumar T.K.A."/>
            <person name="Kuo A."/>
            <person name="LaButti K."/>
            <person name="Larrondo L.F."/>
            <person name="Lindquist E."/>
            <person name="Ling A."/>
            <person name="Lombard V."/>
            <person name="Lucas S."/>
            <person name="Lundell T."/>
            <person name="Martin R."/>
            <person name="McLaughlin D.J."/>
            <person name="Morgenstern I."/>
            <person name="Morin E."/>
            <person name="Murat C."/>
            <person name="Nagy L.G."/>
            <person name="Nolan M."/>
            <person name="Ohm R.A."/>
            <person name="Patyshakuliyeva A."/>
            <person name="Rokas A."/>
            <person name="Ruiz-Duenas F.J."/>
            <person name="Sabat G."/>
            <person name="Salamov A."/>
            <person name="Samejima M."/>
            <person name="Schmutz J."/>
            <person name="Slot J.C."/>
            <person name="St John F."/>
            <person name="Stenlid J."/>
            <person name="Sun H."/>
            <person name="Sun S."/>
            <person name="Syed K."/>
            <person name="Tsang A."/>
            <person name="Wiebenga A."/>
            <person name="Young D."/>
            <person name="Pisabarro A."/>
            <person name="Eastwood D.C."/>
            <person name="Martin F."/>
            <person name="Cullen D."/>
            <person name="Grigoriev I.V."/>
            <person name="Hibbett D.S."/>
        </authorList>
    </citation>
    <scope>NUCLEOTIDE SEQUENCE [LARGE SCALE GENOMIC DNA]</scope>
    <source>
        <strain evidence="1 2">DJM-731 SS1</strain>
    </source>
</reference>